<keyword evidence="2" id="KW-0560">Oxidoreductase</keyword>
<accession>A0AAW1K7W4</accession>
<feature type="domain" description="NAD-dependent epimerase/dehydratase" evidence="3">
    <location>
        <begin position="98"/>
        <end position="187"/>
    </location>
</feature>
<dbReference type="EMBL" id="JBDFQZ010000006">
    <property type="protein sequence ID" value="KAK9715741.1"/>
    <property type="molecule type" value="Genomic_DNA"/>
</dbReference>
<dbReference type="Pfam" id="PF01370">
    <property type="entry name" value="Epimerase"/>
    <property type="match status" value="2"/>
</dbReference>
<gene>
    <name evidence="4" type="ORF">RND81_06G186400</name>
</gene>
<evidence type="ECO:0000259" key="3">
    <source>
        <dbReference type="Pfam" id="PF01370"/>
    </source>
</evidence>
<name>A0AAW1K7W4_SAPOF</name>
<evidence type="ECO:0000313" key="4">
    <source>
        <dbReference type="EMBL" id="KAK9715741.1"/>
    </source>
</evidence>
<evidence type="ECO:0000313" key="5">
    <source>
        <dbReference type="Proteomes" id="UP001443914"/>
    </source>
</evidence>
<comment type="caution">
    <text evidence="4">The sequence shown here is derived from an EMBL/GenBank/DDBJ whole genome shotgun (WGS) entry which is preliminary data.</text>
</comment>
<organism evidence="4 5">
    <name type="scientific">Saponaria officinalis</name>
    <name type="common">Common soapwort</name>
    <name type="synonym">Lychnis saponaria</name>
    <dbReference type="NCBI Taxonomy" id="3572"/>
    <lineage>
        <taxon>Eukaryota</taxon>
        <taxon>Viridiplantae</taxon>
        <taxon>Streptophyta</taxon>
        <taxon>Embryophyta</taxon>
        <taxon>Tracheophyta</taxon>
        <taxon>Spermatophyta</taxon>
        <taxon>Magnoliopsida</taxon>
        <taxon>eudicotyledons</taxon>
        <taxon>Gunneridae</taxon>
        <taxon>Pentapetalae</taxon>
        <taxon>Caryophyllales</taxon>
        <taxon>Caryophyllaceae</taxon>
        <taxon>Caryophylleae</taxon>
        <taxon>Saponaria</taxon>
    </lineage>
</organism>
<dbReference type="CDD" id="cd08958">
    <property type="entry name" value="FR_SDR_e"/>
    <property type="match status" value="1"/>
</dbReference>
<dbReference type="PANTHER" id="PTHR10366:SF843">
    <property type="entry name" value="TETRAKETIDE ALPHA-PYRONE REDUCTASE 1-LIKE"/>
    <property type="match status" value="1"/>
</dbReference>
<dbReference type="Proteomes" id="UP001443914">
    <property type="component" value="Unassembled WGS sequence"/>
</dbReference>
<dbReference type="AlphaFoldDB" id="A0AAW1K7W4"/>
<proteinExistence type="predicted"/>
<feature type="domain" description="NAD-dependent epimerase/dehydratase" evidence="3">
    <location>
        <begin position="13"/>
        <end position="91"/>
    </location>
</feature>
<evidence type="ECO:0000256" key="2">
    <source>
        <dbReference type="ARBA" id="ARBA00023002"/>
    </source>
</evidence>
<sequence>MENIIDRDEAKKVCVTGASGFIASWIVKLLLERGYVVHATVRNLNDETKTKHLVEMEGAKTRLHMYEANLLEEGSFDKAIHGCCAVFHTASPVLFVTPNPQEWYILSKTLAETAAWKYAKEKGMDLISINPALVIGPMLQPHTNWSSDVVFNLVNGKSETYINAAHGWVHVKDVAEAHIRAFEIPSANGRYVLTETVAHFSQVVDILRQLYPTLKLPTKCENEDPPLPTYKVSKDKVASLGIDFIPLKAALKQTVDFFIERNLISL</sequence>
<dbReference type="SUPFAM" id="SSF51735">
    <property type="entry name" value="NAD(P)-binding Rossmann-fold domains"/>
    <property type="match status" value="1"/>
</dbReference>
<keyword evidence="5" id="KW-1185">Reference proteome</keyword>
<keyword evidence="1" id="KW-0521">NADP</keyword>
<dbReference type="InterPro" id="IPR050425">
    <property type="entry name" value="NAD(P)_dehydrat-like"/>
</dbReference>
<protein>
    <recommendedName>
        <fullName evidence="3">NAD-dependent epimerase/dehydratase domain-containing protein</fullName>
    </recommendedName>
</protein>
<evidence type="ECO:0000256" key="1">
    <source>
        <dbReference type="ARBA" id="ARBA00022857"/>
    </source>
</evidence>
<dbReference type="PANTHER" id="PTHR10366">
    <property type="entry name" value="NAD DEPENDENT EPIMERASE/DEHYDRATASE"/>
    <property type="match status" value="1"/>
</dbReference>
<dbReference type="InterPro" id="IPR001509">
    <property type="entry name" value="Epimerase_deHydtase"/>
</dbReference>
<dbReference type="InterPro" id="IPR036291">
    <property type="entry name" value="NAD(P)-bd_dom_sf"/>
</dbReference>
<dbReference type="GO" id="GO:0016616">
    <property type="term" value="F:oxidoreductase activity, acting on the CH-OH group of donors, NAD or NADP as acceptor"/>
    <property type="evidence" value="ECO:0007669"/>
    <property type="project" value="TreeGrafter"/>
</dbReference>
<reference evidence="4" key="1">
    <citation type="submission" date="2024-03" db="EMBL/GenBank/DDBJ databases">
        <title>WGS assembly of Saponaria officinalis var. Norfolk2.</title>
        <authorList>
            <person name="Jenkins J."/>
            <person name="Shu S."/>
            <person name="Grimwood J."/>
            <person name="Barry K."/>
            <person name="Goodstein D."/>
            <person name="Schmutz J."/>
            <person name="Leebens-Mack J."/>
            <person name="Osbourn A."/>
        </authorList>
    </citation>
    <scope>NUCLEOTIDE SEQUENCE [LARGE SCALE GENOMIC DNA]</scope>
    <source>
        <strain evidence="4">JIC</strain>
    </source>
</reference>
<dbReference type="Gene3D" id="3.40.50.720">
    <property type="entry name" value="NAD(P)-binding Rossmann-like Domain"/>
    <property type="match status" value="2"/>
</dbReference>